<gene>
    <name evidence="1" type="ORF">HPB48_016579</name>
</gene>
<dbReference type="Proteomes" id="UP000821853">
    <property type="component" value="Unassembled WGS sequence"/>
</dbReference>
<dbReference type="AlphaFoldDB" id="A0A9J6GJS2"/>
<protein>
    <submittedName>
        <fullName evidence="1">Uncharacterized protein</fullName>
    </submittedName>
</protein>
<proteinExistence type="predicted"/>
<dbReference type="EMBL" id="JABSTR010000009">
    <property type="protein sequence ID" value="KAH9378734.1"/>
    <property type="molecule type" value="Genomic_DNA"/>
</dbReference>
<evidence type="ECO:0000313" key="1">
    <source>
        <dbReference type="EMBL" id="KAH9378734.1"/>
    </source>
</evidence>
<dbReference type="VEuPathDB" id="VectorBase:HLOH_044038"/>
<keyword evidence="2" id="KW-1185">Reference proteome</keyword>
<reference evidence="1 2" key="1">
    <citation type="journal article" date="2020" name="Cell">
        <title>Large-Scale Comparative Analyses of Tick Genomes Elucidate Their Genetic Diversity and Vector Capacities.</title>
        <authorList>
            <consortium name="Tick Genome and Microbiome Consortium (TIGMIC)"/>
            <person name="Jia N."/>
            <person name="Wang J."/>
            <person name="Shi W."/>
            <person name="Du L."/>
            <person name="Sun Y."/>
            <person name="Zhan W."/>
            <person name="Jiang J.F."/>
            <person name="Wang Q."/>
            <person name="Zhang B."/>
            <person name="Ji P."/>
            <person name="Bell-Sakyi L."/>
            <person name="Cui X.M."/>
            <person name="Yuan T.T."/>
            <person name="Jiang B.G."/>
            <person name="Yang W.F."/>
            <person name="Lam T.T."/>
            <person name="Chang Q.C."/>
            <person name="Ding S.J."/>
            <person name="Wang X.J."/>
            <person name="Zhu J.G."/>
            <person name="Ruan X.D."/>
            <person name="Zhao L."/>
            <person name="Wei J.T."/>
            <person name="Ye R.Z."/>
            <person name="Que T.C."/>
            <person name="Du C.H."/>
            <person name="Zhou Y.H."/>
            <person name="Cheng J.X."/>
            <person name="Dai P.F."/>
            <person name="Guo W.B."/>
            <person name="Han X.H."/>
            <person name="Huang E.J."/>
            <person name="Li L.F."/>
            <person name="Wei W."/>
            <person name="Gao Y.C."/>
            <person name="Liu J.Z."/>
            <person name="Shao H.Z."/>
            <person name="Wang X."/>
            <person name="Wang C.C."/>
            <person name="Yang T.C."/>
            <person name="Huo Q.B."/>
            <person name="Li W."/>
            <person name="Chen H.Y."/>
            <person name="Chen S.E."/>
            <person name="Zhou L.G."/>
            <person name="Ni X.B."/>
            <person name="Tian J.H."/>
            <person name="Sheng Y."/>
            <person name="Liu T."/>
            <person name="Pan Y.S."/>
            <person name="Xia L.Y."/>
            <person name="Li J."/>
            <person name="Zhao F."/>
            <person name="Cao W.C."/>
        </authorList>
    </citation>
    <scope>NUCLEOTIDE SEQUENCE [LARGE SCALE GENOMIC DNA]</scope>
    <source>
        <strain evidence="1">HaeL-2018</strain>
    </source>
</reference>
<organism evidence="1 2">
    <name type="scientific">Haemaphysalis longicornis</name>
    <name type="common">Bush tick</name>
    <dbReference type="NCBI Taxonomy" id="44386"/>
    <lineage>
        <taxon>Eukaryota</taxon>
        <taxon>Metazoa</taxon>
        <taxon>Ecdysozoa</taxon>
        <taxon>Arthropoda</taxon>
        <taxon>Chelicerata</taxon>
        <taxon>Arachnida</taxon>
        <taxon>Acari</taxon>
        <taxon>Parasitiformes</taxon>
        <taxon>Ixodida</taxon>
        <taxon>Ixodoidea</taxon>
        <taxon>Ixodidae</taxon>
        <taxon>Haemaphysalinae</taxon>
        <taxon>Haemaphysalis</taxon>
    </lineage>
</organism>
<name>A0A9J6GJS2_HAELO</name>
<sequence>MGRKRKPPADYTKEYLHIKVSSSHDLVFCKTFRVEASTANEKRAICIAVHHSSKRHMQLKKTPTRDR</sequence>
<comment type="caution">
    <text evidence="1">The sequence shown here is derived from an EMBL/GenBank/DDBJ whole genome shotgun (WGS) entry which is preliminary data.</text>
</comment>
<accession>A0A9J6GJS2</accession>
<evidence type="ECO:0000313" key="2">
    <source>
        <dbReference type="Proteomes" id="UP000821853"/>
    </source>
</evidence>